<feature type="signal peptide" evidence="1">
    <location>
        <begin position="1"/>
        <end position="22"/>
    </location>
</feature>
<evidence type="ECO:0000256" key="1">
    <source>
        <dbReference type="SAM" id="SignalP"/>
    </source>
</evidence>
<organism evidence="2 3">
    <name type="scientific">Spodoptera litura</name>
    <name type="common">Asian cotton leafworm</name>
    <dbReference type="NCBI Taxonomy" id="69820"/>
    <lineage>
        <taxon>Eukaryota</taxon>
        <taxon>Metazoa</taxon>
        <taxon>Ecdysozoa</taxon>
        <taxon>Arthropoda</taxon>
        <taxon>Hexapoda</taxon>
        <taxon>Insecta</taxon>
        <taxon>Pterygota</taxon>
        <taxon>Neoptera</taxon>
        <taxon>Endopterygota</taxon>
        <taxon>Lepidoptera</taxon>
        <taxon>Glossata</taxon>
        <taxon>Ditrysia</taxon>
        <taxon>Noctuoidea</taxon>
        <taxon>Noctuidae</taxon>
        <taxon>Amphipyrinae</taxon>
        <taxon>Spodoptera</taxon>
    </lineage>
</organism>
<dbReference type="OrthoDB" id="7422779at2759"/>
<dbReference type="GeneID" id="111355514"/>
<name>A0A9J7E6U4_SPOLT</name>
<proteinExistence type="predicted"/>
<dbReference type="AlphaFoldDB" id="A0A9J7E6U4"/>
<evidence type="ECO:0000313" key="3">
    <source>
        <dbReference type="RefSeq" id="XP_022825211.1"/>
    </source>
</evidence>
<keyword evidence="2" id="KW-1185">Reference proteome</keyword>
<dbReference type="InterPro" id="IPR029034">
    <property type="entry name" value="Cystine-knot_cytokine"/>
</dbReference>
<evidence type="ECO:0000313" key="2">
    <source>
        <dbReference type="Proteomes" id="UP000301870"/>
    </source>
</evidence>
<dbReference type="KEGG" id="sliu:111355514"/>
<keyword evidence="1" id="KW-0732">Signal</keyword>
<reference evidence="3" key="1">
    <citation type="submission" date="2025-08" db="UniProtKB">
        <authorList>
            <consortium name="RefSeq"/>
        </authorList>
    </citation>
    <scope>IDENTIFICATION</scope>
    <source>
        <strain evidence="3">Ishihara</strain>
        <tissue evidence="3">Whole body</tissue>
    </source>
</reference>
<protein>
    <submittedName>
        <fullName evidence="3">Uncharacterized protein LOC111355514</fullName>
    </submittedName>
</protein>
<feature type="chain" id="PRO_5039944454" evidence="1">
    <location>
        <begin position="23"/>
        <end position="197"/>
    </location>
</feature>
<dbReference type="RefSeq" id="XP_022825211.1">
    <property type="nucleotide sequence ID" value="XM_022969443.1"/>
</dbReference>
<dbReference type="Proteomes" id="UP000301870">
    <property type="component" value="Chromosome 21"/>
</dbReference>
<dbReference type="Gene3D" id="2.10.90.10">
    <property type="entry name" value="Cystine-knot cytokines"/>
    <property type="match status" value="1"/>
</dbReference>
<sequence>MANLPRSFASVVVVIMAIHISANTVSMSVDGELLVDSRSMFKYQMPDACIGQSYCFEKGDNYPDDVIQKLDLNFESQNRIGTRKGSEIDEPDCPSKSNDGPIYYIVDENDAVRVVVQIPDKFPQRYNVRWCVNEGKVTNDTRHFMASRTFDKFDVECVSVKSKFNFVVLNQEENKIEVATANIPVCCKCRYDLKSRN</sequence>
<gene>
    <name evidence="3" type="primary">LOC111355514</name>
</gene>
<accession>A0A9J7E6U4</accession>